<dbReference type="CDD" id="cd01026">
    <property type="entry name" value="TOPRIM_OLD"/>
    <property type="match status" value="1"/>
</dbReference>
<dbReference type="PaxDb" id="610130-Closa_3490"/>
<name>D9RA44_LACSW</name>
<dbReference type="InterPro" id="IPR034139">
    <property type="entry name" value="TOPRIM_OLD"/>
</dbReference>
<dbReference type="Gene3D" id="3.40.50.300">
    <property type="entry name" value="P-loop containing nucleotide triphosphate hydrolases"/>
    <property type="match status" value="1"/>
</dbReference>
<dbReference type="EMBL" id="CP002109">
    <property type="protein sequence ID" value="ADL06016.1"/>
    <property type="molecule type" value="Genomic_DNA"/>
</dbReference>
<evidence type="ECO:0000313" key="4">
    <source>
        <dbReference type="Proteomes" id="UP000001662"/>
    </source>
</evidence>
<dbReference type="SUPFAM" id="SSF52540">
    <property type="entry name" value="P-loop containing nucleoside triphosphate hydrolases"/>
    <property type="match status" value="1"/>
</dbReference>
<dbReference type="OrthoDB" id="9810873at2"/>
<dbReference type="KEGG" id="csh:Closa_3490"/>
<dbReference type="InterPro" id="IPR041685">
    <property type="entry name" value="AAA_GajA/Old/RecF-like"/>
</dbReference>
<feature type="domain" description="Endonuclease GajA/Old nuclease/RecF-like AAA" evidence="1">
    <location>
        <begin position="1"/>
        <end position="368"/>
    </location>
</feature>
<dbReference type="eggNOG" id="COG3593">
    <property type="taxonomic scope" value="Bacteria"/>
</dbReference>
<evidence type="ECO:0000259" key="1">
    <source>
        <dbReference type="Pfam" id="PF13175"/>
    </source>
</evidence>
<organism evidence="3 4">
    <name type="scientific">Lacrimispora saccharolytica (strain ATCC 35040 / DSM 2544 / NRCC 2533 / WM1)</name>
    <name type="common">Clostridium saccharolyticum</name>
    <dbReference type="NCBI Taxonomy" id="610130"/>
    <lineage>
        <taxon>Bacteria</taxon>
        <taxon>Bacillati</taxon>
        <taxon>Bacillota</taxon>
        <taxon>Clostridia</taxon>
        <taxon>Lachnospirales</taxon>
        <taxon>Lachnospiraceae</taxon>
        <taxon>Lacrimispora</taxon>
    </lineage>
</organism>
<dbReference type="STRING" id="610130.Closa_3490"/>
<dbReference type="RefSeq" id="WP_013274082.1">
    <property type="nucleotide sequence ID" value="NC_014376.1"/>
</dbReference>
<dbReference type="InterPro" id="IPR051396">
    <property type="entry name" value="Bact_Antivir_Def_Nuclease"/>
</dbReference>
<dbReference type="Pfam" id="PF13175">
    <property type="entry name" value="AAA_15"/>
    <property type="match status" value="1"/>
</dbReference>
<gene>
    <name evidence="3" type="ordered locus">Closa_3490</name>
</gene>
<dbReference type="Proteomes" id="UP000001662">
    <property type="component" value="Chromosome"/>
</dbReference>
<accession>D9RA44</accession>
<dbReference type="InterPro" id="IPR027417">
    <property type="entry name" value="P-loop_NTPase"/>
</dbReference>
<proteinExistence type="predicted"/>
<evidence type="ECO:0000259" key="2">
    <source>
        <dbReference type="Pfam" id="PF20469"/>
    </source>
</evidence>
<feature type="domain" description="OLD protein-like TOPRIM" evidence="2">
    <location>
        <begin position="420"/>
        <end position="483"/>
    </location>
</feature>
<keyword evidence="4" id="KW-1185">Reference proteome</keyword>
<dbReference type="PANTHER" id="PTHR43581:SF4">
    <property type="entry name" value="ATP_GTP PHOSPHATASE"/>
    <property type="match status" value="1"/>
</dbReference>
<reference evidence="3" key="1">
    <citation type="submission" date="2010-07" db="EMBL/GenBank/DDBJ databases">
        <title>Complete sequence of Clostridium saccharolyticum WM1.</title>
        <authorList>
            <consortium name="US DOE Joint Genome Institute"/>
            <person name="Lucas S."/>
            <person name="Copeland A."/>
            <person name="Lapidus A."/>
            <person name="Cheng J.-F."/>
            <person name="Bruce D."/>
            <person name="Goodwin L."/>
            <person name="Pitluck S."/>
            <person name="Chertkov O."/>
            <person name="Detter J.C."/>
            <person name="Han C."/>
            <person name="Tapia R."/>
            <person name="Land M."/>
            <person name="Hauser L."/>
            <person name="Chang Y.-J."/>
            <person name="Jeffries C."/>
            <person name="Kyrpides N."/>
            <person name="Ivanova N."/>
            <person name="Mikhailova N."/>
            <person name="Mouttaki H."/>
            <person name="Lin L."/>
            <person name="Zhou J."/>
            <person name="Hemme C.L."/>
            <person name="Woyke T."/>
        </authorList>
    </citation>
    <scope>NUCLEOTIDE SEQUENCE [LARGE SCALE GENOMIC DNA]</scope>
    <source>
        <strain evidence="3">WM1</strain>
    </source>
</reference>
<protein>
    <submittedName>
        <fullName evidence="3">Uncharacterized protein</fullName>
    </submittedName>
</protein>
<dbReference type="Pfam" id="PF20469">
    <property type="entry name" value="OLD-like_TOPRIM"/>
    <property type="match status" value="1"/>
</dbReference>
<dbReference type="HOGENOM" id="CLU_025620_1_0_9"/>
<dbReference type="PANTHER" id="PTHR43581">
    <property type="entry name" value="ATP/GTP PHOSPHATASE"/>
    <property type="match status" value="1"/>
</dbReference>
<dbReference type="AlphaFoldDB" id="D9RA44"/>
<evidence type="ECO:0000313" key="3">
    <source>
        <dbReference type="EMBL" id="ADL06016.1"/>
    </source>
</evidence>
<sequence length="687" mass="78901">MKLAKLKLYNYRSFGESEQIINFDELTALIGNNSSGKTAALNALNTIFSENSSDRILERGDFFLPKDKAPEDLEEQSLYVEAVFHFNELQKEKESTTYAIPTFFDSFVVESPGSVPYLRIRLEATWEKSSNIEGSIESKVYYITCPESEEIGEENKRIASRHDINRIRMIYVPAVRDPSKQLKNASGSMMYQIMNSINWKDSTKESVKGLIQDLNDEFLKESGVSILKNAVHDEWEEYHSDSRYSNAQLRFNSTNIESAIKKAEVLFSPTVTEREFSIDEMGDGLRSLFYISMVDSMLDVENKIREEIEKGKELSFSRTPPILTIVAVEEPENHIAPHLLGKLIGKLRDISKKCNAQTLLTSHSPAIVKRISPEELRYFRLIPDMLSTEIRHITLPDKEKLSDQYKYVKEAVKAYPELYFAKLVILGEGDSEEILLPKFLETNGDGVDSSGISIIPLGGRHVNHFWRLLNDLKIPHITLLDLDRERDGGGWGRIKYVLKQLIENGYNKKEILKVEGGVLTNKELDKMNDWDVNLIEDMNSWIEFLESYNIFFSSPLDIDFLMLENFEEEYKAILSKKEGPRISKKDEEDENTTIRIQDIENELSISPEYQERITCDVQNTLKECGGKGITYSDKQKRLMVWYNYFFLNRGKPSTHISALSQLDDSDLAWNIPSVISRLIDTAKKLLI</sequence>